<dbReference type="AlphaFoldDB" id="U7UER9"/>
<dbReference type="SUPFAM" id="SSF54001">
    <property type="entry name" value="Cysteine proteinases"/>
    <property type="match status" value="1"/>
</dbReference>
<dbReference type="STRING" id="1111454.HMPREF1250_1134"/>
<evidence type="ECO:0000256" key="1">
    <source>
        <dbReference type="ARBA" id="ARBA00007074"/>
    </source>
</evidence>
<dbReference type="Gene3D" id="3.90.1720.10">
    <property type="entry name" value="endopeptidase domain like (from Nostoc punctiforme)"/>
    <property type="match status" value="1"/>
</dbReference>
<reference evidence="7 8" key="1">
    <citation type="submission" date="2013-09" db="EMBL/GenBank/DDBJ databases">
        <authorList>
            <person name="Durkin A.S."/>
            <person name="Haft D.R."/>
            <person name="McCorrison J."/>
            <person name="Torralba M."/>
            <person name="Gillis M."/>
            <person name="Haft D.H."/>
            <person name="Methe B."/>
            <person name="Sutton G."/>
            <person name="Nelson K.E."/>
        </authorList>
    </citation>
    <scope>NUCLEOTIDE SEQUENCE [LARGE SCALE GENOMIC DNA]</scope>
    <source>
        <strain evidence="7 8">BV3C16-1</strain>
    </source>
</reference>
<accession>U7UER9</accession>
<gene>
    <name evidence="7" type="ORF">HMPREF1250_1134</name>
</gene>
<evidence type="ECO:0000256" key="3">
    <source>
        <dbReference type="ARBA" id="ARBA00022801"/>
    </source>
</evidence>
<dbReference type="InterPro" id="IPR051202">
    <property type="entry name" value="Peptidase_C40"/>
</dbReference>
<dbReference type="GO" id="GO:0008234">
    <property type="term" value="F:cysteine-type peptidase activity"/>
    <property type="evidence" value="ECO:0007669"/>
    <property type="project" value="UniProtKB-KW"/>
</dbReference>
<keyword evidence="3" id="KW-0378">Hydrolase</keyword>
<dbReference type="InterPro" id="IPR002477">
    <property type="entry name" value="Peptidoglycan-bd-like"/>
</dbReference>
<dbReference type="PANTHER" id="PTHR47053:SF1">
    <property type="entry name" value="MUREIN DD-ENDOPEPTIDASE MEPH-RELATED"/>
    <property type="match status" value="1"/>
</dbReference>
<feature type="domain" description="NlpC/P60" evidence="6">
    <location>
        <begin position="144"/>
        <end position="265"/>
    </location>
</feature>
<evidence type="ECO:0000313" key="7">
    <source>
        <dbReference type="EMBL" id="ERT57796.1"/>
    </source>
</evidence>
<proteinExistence type="inferred from homology"/>
<dbReference type="GO" id="GO:0006508">
    <property type="term" value="P:proteolysis"/>
    <property type="evidence" value="ECO:0007669"/>
    <property type="project" value="UniProtKB-KW"/>
</dbReference>
<organism evidence="7 8">
    <name type="scientific">Megasphaera vaginalis</name>
    <name type="common">ex Srinivasan et al. 2021</name>
    <dbReference type="NCBI Taxonomy" id="1111454"/>
    <lineage>
        <taxon>Bacteria</taxon>
        <taxon>Bacillati</taxon>
        <taxon>Bacillota</taxon>
        <taxon>Negativicutes</taxon>
        <taxon>Veillonellales</taxon>
        <taxon>Veillonellaceae</taxon>
        <taxon>Megasphaera</taxon>
    </lineage>
</organism>
<evidence type="ECO:0000256" key="4">
    <source>
        <dbReference type="ARBA" id="ARBA00022807"/>
    </source>
</evidence>
<dbReference type="EMBL" id="AWXA01000051">
    <property type="protein sequence ID" value="ERT57796.1"/>
    <property type="molecule type" value="Genomic_DNA"/>
</dbReference>
<dbReference type="InterPro" id="IPR036365">
    <property type="entry name" value="PGBD-like_sf"/>
</dbReference>
<dbReference type="Pfam" id="PF00877">
    <property type="entry name" value="NLPC_P60"/>
    <property type="match status" value="1"/>
</dbReference>
<comment type="similarity">
    <text evidence="1">Belongs to the peptidase C40 family.</text>
</comment>
<keyword evidence="4" id="KW-0788">Thiol protease</keyword>
<dbReference type="InterPro" id="IPR000064">
    <property type="entry name" value="NLP_P60_dom"/>
</dbReference>
<keyword evidence="2" id="KW-0645">Protease</keyword>
<dbReference type="PANTHER" id="PTHR47053">
    <property type="entry name" value="MUREIN DD-ENDOPEPTIDASE MEPH-RELATED"/>
    <property type="match status" value="1"/>
</dbReference>
<dbReference type="PROSITE" id="PS51935">
    <property type="entry name" value="NLPC_P60"/>
    <property type="match status" value="1"/>
</dbReference>
<dbReference type="PATRIC" id="fig|1111454.3.peg.1815"/>
<dbReference type="RefSeq" id="WP_023054300.1">
    <property type="nucleotide sequence ID" value="NZ_AWXA01000051.1"/>
</dbReference>
<dbReference type="SUPFAM" id="SSF47090">
    <property type="entry name" value="PGBD-like"/>
    <property type="match status" value="1"/>
</dbReference>
<evidence type="ECO:0000313" key="8">
    <source>
        <dbReference type="Proteomes" id="UP000017090"/>
    </source>
</evidence>
<keyword evidence="8" id="KW-1185">Reference proteome</keyword>
<dbReference type="Gene3D" id="1.10.101.10">
    <property type="entry name" value="PGBD-like superfamily/PGBD"/>
    <property type="match status" value="1"/>
</dbReference>
<name>U7UER9_9FIRM</name>
<feature type="region of interest" description="Disordered" evidence="5">
    <location>
        <begin position="105"/>
        <end position="129"/>
    </location>
</feature>
<protein>
    <submittedName>
        <fullName evidence="7">NlpC/P60 family protein</fullName>
    </submittedName>
</protein>
<dbReference type="eggNOG" id="COG0791">
    <property type="taxonomic scope" value="Bacteria"/>
</dbReference>
<dbReference type="Proteomes" id="UP000017090">
    <property type="component" value="Unassembled WGS sequence"/>
</dbReference>
<sequence length="265" mass="28869">MTDNVQKMEGRRENSMWQNVSKVAFVAVLLLITTVPVGAYGVGDRGSQVASIQKQLRKFGYAVSADGIYGRETSKAVEHFQADKGLAISGTVDEATYRKLLGKAMPKEKAGKDRKTSRKTDSLPYSGGGDRADYLRTKKSAGNDVIGRKIVSSAYRYLGVPYVFGGNTPSGFDCSGFTRYVFSHNGITLPRMADEQYLVGASVRRRDLVPGDLVFFSTYASGVSHSGIYVGDDNFISATSSGGIRIDSLNSDYWSSRYVGAKRVR</sequence>
<dbReference type="InterPro" id="IPR036366">
    <property type="entry name" value="PGBDSf"/>
</dbReference>
<dbReference type="Pfam" id="PF01471">
    <property type="entry name" value="PG_binding_1"/>
    <property type="match status" value="1"/>
</dbReference>
<feature type="compositionally biased region" description="Basic and acidic residues" evidence="5">
    <location>
        <begin position="105"/>
        <end position="121"/>
    </location>
</feature>
<evidence type="ECO:0000256" key="2">
    <source>
        <dbReference type="ARBA" id="ARBA00022670"/>
    </source>
</evidence>
<evidence type="ECO:0000256" key="5">
    <source>
        <dbReference type="SAM" id="MobiDB-lite"/>
    </source>
</evidence>
<comment type="caution">
    <text evidence="7">The sequence shown here is derived from an EMBL/GenBank/DDBJ whole genome shotgun (WGS) entry which is preliminary data.</text>
</comment>
<dbReference type="InterPro" id="IPR038765">
    <property type="entry name" value="Papain-like_cys_pep_sf"/>
</dbReference>
<evidence type="ECO:0000259" key="6">
    <source>
        <dbReference type="PROSITE" id="PS51935"/>
    </source>
</evidence>